<dbReference type="Proteomes" id="UP000509303">
    <property type="component" value="Chromosome"/>
</dbReference>
<evidence type="ECO:0000313" key="3">
    <source>
        <dbReference type="Proteomes" id="UP000509303"/>
    </source>
</evidence>
<dbReference type="RefSeq" id="WP_176164033.1">
    <property type="nucleotide sequence ID" value="NZ_CP054929.1"/>
</dbReference>
<feature type="region of interest" description="Disordered" evidence="1">
    <location>
        <begin position="55"/>
        <end position="86"/>
    </location>
</feature>
<evidence type="ECO:0000256" key="1">
    <source>
        <dbReference type="SAM" id="MobiDB-lite"/>
    </source>
</evidence>
<sequence>MPDVSASRPGVPRPRPVSGALLLCRADPHDVRPSASLLPTPLLLAPAGAGWSVLLPAEPDGPTPEPGAATAGPGPTRAGPRVGPGVAALSRAGRGVVSAASSGAVARATGRGGAERRPVVADSTDLADLARTVAAGEPWPVLGVWWGAEGAGFTVASGFRRPLTFVWPADGAPTGDAEAARALVSRLGLDPVLDGAAMDELTGAAPAHHGPNPAPADAAHADPDEESAAAATRRLIGLVAVVSRAGLRLPPGLTPGAPEPELRAAAQAAPGAETLVWRGWRDAVRAELDNLDAGSGGSWPRGPRARAVCAAQLAVGLPLAVWGLRRGRPGWALLGALLTVDGAVGLARGGPRDG</sequence>
<keyword evidence="3" id="KW-1185">Reference proteome</keyword>
<feature type="region of interest" description="Disordered" evidence="1">
    <location>
        <begin position="202"/>
        <end position="227"/>
    </location>
</feature>
<feature type="compositionally biased region" description="Low complexity" evidence="1">
    <location>
        <begin position="66"/>
        <end position="86"/>
    </location>
</feature>
<reference evidence="2 3" key="1">
    <citation type="submission" date="2020-06" db="EMBL/GenBank/DDBJ databases">
        <title>Genome mining for natural products.</title>
        <authorList>
            <person name="Zhang B."/>
            <person name="Shi J."/>
            <person name="Ge H."/>
        </authorList>
    </citation>
    <scope>NUCLEOTIDE SEQUENCE [LARGE SCALE GENOMIC DNA]</scope>
    <source>
        <strain evidence="2 3">NA00687</strain>
    </source>
</reference>
<accession>A0A7H8NCW7</accession>
<gene>
    <name evidence="2" type="ORF">HUT08_25465</name>
</gene>
<dbReference type="EMBL" id="CP054929">
    <property type="protein sequence ID" value="QKW52329.1"/>
    <property type="molecule type" value="Genomic_DNA"/>
</dbReference>
<proteinExistence type="predicted"/>
<name>A0A7H8NCW7_9ACTN</name>
<organism evidence="2 3">
    <name type="scientific">Streptomyces buecherae</name>
    <dbReference type="NCBI Taxonomy" id="2763006"/>
    <lineage>
        <taxon>Bacteria</taxon>
        <taxon>Bacillati</taxon>
        <taxon>Actinomycetota</taxon>
        <taxon>Actinomycetes</taxon>
        <taxon>Kitasatosporales</taxon>
        <taxon>Streptomycetaceae</taxon>
        <taxon>Streptomyces</taxon>
    </lineage>
</organism>
<feature type="compositionally biased region" description="Low complexity" evidence="1">
    <location>
        <begin position="204"/>
        <end position="218"/>
    </location>
</feature>
<dbReference type="AlphaFoldDB" id="A0A7H8NCW7"/>
<evidence type="ECO:0000313" key="2">
    <source>
        <dbReference type="EMBL" id="QKW52329.1"/>
    </source>
</evidence>
<protein>
    <submittedName>
        <fullName evidence="2">Uncharacterized protein</fullName>
    </submittedName>
</protein>